<sequence>MTQQSYSVVRRSFSVSGVDVSYQIYTNNLASSSERLVLLHGAGVAGELTWSAIVEHLDHWGQILVPDLRGMGETRCLDGSESAFTVQEVCDDVVHLLDQLGWWRFDLGGYSFGGLIAMLLKQRNPSRVGQLYLLEPALLDRADINEVRSIRERYSEAAQHIRQHHDPSDGIRLFLDTIAPGRNRSDKTESMTISRLAERPLGFANALDSVTRSAHEVERDQLLEHLQHAELFAGGRSVRELHDHYLHLARQNTMVNYHEVKGTDHSLPYQKPRQIARLMNEARQRYTNS</sequence>
<organism evidence="2 3">
    <name type="scientific">Pokkaliibacter plantistimulans</name>
    <dbReference type="NCBI Taxonomy" id="1635171"/>
    <lineage>
        <taxon>Bacteria</taxon>
        <taxon>Pseudomonadati</taxon>
        <taxon>Pseudomonadota</taxon>
        <taxon>Gammaproteobacteria</taxon>
        <taxon>Oceanospirillales</taxon>
        <taxon>Balneatrichaceae</taxon>
        <taxon>Pokkaliibacter</taxon>
    </lineage>
</organism>
<gene>
    <name evidence="2" type="ORF">WH50_00380</name>
</gene>
<dbReference type="Proteomes" id="UP000248090">
    <property type="component" value="Unassembled WGS sequence"/>
</dbReference>
<dbReference type="EMBL" id="LAPT01000001">
    <property type="protein sequence ID" value="PXF33212.1"/>
    <property type="molecule type" value="Genomic_DNA"/>
</dbReference>
<dbReference type="InterPro" id="IPR050266">
    <property type="entry name" value="AB_hydrolase_sf"/>
</dbReference>
<dbReference type="Gene3D" id="3.40.50.1820">
    <property type="entry name" value="alpha/beta hydrolase"/>
    <property type="match status" value="1"/>
</dbReference>
<protein>
    <recommendedName>
        <fullName evidence="1">AB hydrolase-1 domain-containing protein</fullName>
    </recommendedName>
</protein>
<comment type="caution">
    <text evidence="2">The sequence shown here is derived from an EMBL/GenBank/DDBJ whole genome shotgun (WGS) entry which is preliminary data.</text>
</comment>
<dbReference type="InterPro" id="IPR000073">
    <property type="entry name" value="AB_hydrolase_1"/>
</dbReference>
<keyword evidence="3" id="KW-1185">Reference proteome</keyword>
<dbReference type="InterPro" id="IPR029058">
    <property type="entry name" value="AB_hydrolase_fold"/>
</dbReference>
<name>A0ABX5M3S4_9GAMM</name>
<feature type="domain" description="AB hydrolase-1" evidence="1">
    <location>
        <begin position="36"/>
        <end position="197"/>
    </location>
</feature>
<evidence type="ECO:0000313" key="2">
    <source>
        <dbReference type="EMBL" id="PXF33212.1"/>
    </source>
</evidence>
<dbReference type="PANTHER" id="PTHR43798">
    <property type="entry name" value="MONOACYLGLYCEROL LIPASE"/>
    <property type="match status" value="1"/>
</dbReference>
<reference evidence="2 3" key="1">
    <citation type="submission" date="2015-03" db="EMBL/GenBank/DDBJ databases">
        <authorList>
            <person name="Krishnan R."/>
            <person name="Midha S."/>
            <person name="Patil P.B."/>
            <person name="Rameshkumar N."/>
        </authorList>
    </citation>
    <scope>NUCLEOTIDE SEQUENCE [LARGE SCALE GENOMIC DNA]</scope>
    <source>
        <strain evidence="2 3">L1E11</strain>
    </source>
</reference>
<accession>A0ABX5M3S4</accession>
<dbReference type="SUPFAM" id="SSF53474">
    <property type="entry name" value="alpha/beta-Hydrolases"/>
    <property type="match status" value="1"/>
</dbReference>
<dbReference type="Pfam" id="PF00561">
    <property type="entry name" value="Abhydrolase_1"/>
    <property type="match status" value="1"/>
</dbReference>
<evidence type="ECO:0000313" key="3">
    <source>
        <dbReference type="Proteomes" id="UP000248090"/>
    </source>
</evidence>
<evidence type="ECO:0000259" key="1">
    <source>
        <dbReference type="Pfam" id="PF00561"/>
    </source>
</evidence>
<dbReference type="PANTHER" id="PTHR43798:SF33">
    <property type="entry name" value="HYDROLASE, PUTATIVE (AFU_ORTHOLOGUE AFUA_2G14860)-RELATED"/>
    <property type="match status" value="1"/>
</dbReference>
<proteinExistence type="predicted"/>
<dbReference type="RefSeq" id="WP_110185541.1">
    <property type="nucleotide sequence ID" value="NZ_CP177354.1"/>
</dbReference>